<evidence type="ECO:0000259" key="3">
    <source>
        <dbReference type="PROSITE" id="PS51083"/>
    </source>
</evidence>
<dbReference type="PANTHER" id="PTHR15555">
    <property type="entry name" value="ZINC FINGER HIT DOMAIN CONTAINING PROTEIN 2 PROTEIN FON -RELATED"/>
    <property type="match status" value="1"/>
</dbReference>
<proteinExistence type="predicted"/>
<feature type="compositionally biased region" description="Acidic residues" evidence="2">
    <location>
        <begin position="158"/>
        <end position="175"/>
    </location>
</feature>
<dbReference type="AlphaFoldDB" id="A0AAV5SW47"/>
<protein>
    <recommendedName>
        <fullName evidence="3">HIT-type domain-containing protein</fullName>
    </recommendedName>
</protein>
<dbReference type="Pfam" id="PF04438">
    <property type="entry name" value="zf-HIT"/>
    <property type="match status" value="1"/>
</dbReference>
<dbReference type="Proteomes" id="UP001432027">
    <property type="component" value="Unassembled WGS sequence"/>
</dbReference>
<accession>A0AAV5SW47</accession>
<comment type="caution">
    <text evidence="4">The sequence shown here is derived from an EMBL/GenBank/DDBJ whole genome shotgun (WGS) entry which is preliminary data.</text>
</comment>
<dbReference type="GO" id="GO:0008270">
    <property type="term" value="F:zinc ion binding"/>
    <property type="evidence" value="ECO:0007669"/>
    <property type="project" value="UniProtKB-UniRule"/>
</dbReference>
<keyword evidence="1" id="KW-0862">Zinc</keyword>
<feature type="domain" description="HIT-type" evidence="3">
    <location>
        <begin position="65"/>
        <end position="99"/>
    </location>
</feature>
<gene>
    <name evidence="4" type="ORF">PENTCL1PPCAC_9596</name>
</gene>
<reference evidence="4" key="1">
    <citation type="submission" date="2023-10" db="EMBL/GenBank/DDBJ databases">
        <title>Genome assembly of Pristionchus species.</title>
        <authorList>
            <person name="Yoshida K."/>
            <person name="Sommer R.J."/>
        </authorList>
    </citation>
    <scope>NUCLEOTIDE SEQUENCE</scope>
    <source>
        <strain evidence="4">RS0144</strain>
    </source>
</reference>
<dbReference type="Gene3D" id="3.30.60.190">
    <property type="match status" value="1"/>
</dbReference>
<feature type="region of interest" description="Disordered" evidence="2">
    <location>
        <begin position="139"/>
        <end position="175"/>
    </location>
</feature>
<dbReference type="InterPro" id="IPR007529">
    <property type="entry name" value="Znf_HIT"/>
</dbReference>
<evidence type="ECO:0000256" key="2">
    <source>
        <dbReference type="SAM" id="MobiDB-lite"/>
    </source>
</evidence>
<dbReference type="InterPro" id="IPR039646">
    <property type="entry name" value="ZNHIT2"/>
</dbReference>
<evidence type="ECO:0000313" key="5">
    <source>
        <dbReference type="Proteomes" id="UP001432027"/>
    </source>
</evidence>
<keyword evidence="5" id="KW-1185">Reference proteome</keyword>
<keyword evidence="1" id="KW-0479">Metal-binding</keyword>
<dbReference type="EMBL" id="BTSX01000003">
    <property type="protein sequence ID" value="GMS87421.1"/>
    <property type="molecule type" value="Genomic_DNA"/>
</dbReference>
<organism evidence="4 5">
    <name type="scientific">Pristionchus entomophagus</name>
    <dbReference type="NCBI Taxonomy" id="358040"/>
    <lineage>
        <taxon>Eukaryota</taxon>
        <taxon>Metazoa</taxon>
        <taxon>Ecdysozoa</taxon>
        <taxon>Nematoda</taxon>
        <taxon>Chromadorea</taxon>
        <taxon>Rhabditida</taxon>
        <taxon>Rhabditina</taxon>
        <taxon>Diplogasteromorpha</taxon>
        <taxon>Diplogasteroidea</taxon>
        <taxon>Neodiplogasteridae</taxon>
        <taxon>Pristionchus</taxon>
    </lineage>
</organism>
<name>A0AAV5SW47_9BILA</name>
<feature type="region of interest" description="Disordered" evidence="2">
    <location>
        <begin position="15"/>
        <end position="55"/>
    </location>
</feature>
<dbReference type="PROSITE" id="PS51083">
    <property type="entry name" value="ZF_HIT"/>
    <property type="match status" value="1"/>
</dbReference>
<feature type="compositionally biased region" description="Low complexity" evidence="2">
    <location>
        <begin position="24"/>
        <end position="39"/>
    </location>
</feature>
<keyword evidence="1" id="KW-0863">Zinc-finger</keyword>
<evidence type="ECO:0000313" key="4">
    <source>
        <dbReference type="EMBL" id="GMS87421.1"/>
    </source>
</evidence>
<sequence>IAIRRMASKLVIPQVPKKEEEESIPSASSKIVSASSAYSTTFKKRTPKEKPIDEHVSAAGNPTSCHFCGTFNRNLYRCPRCDIAYCGLKCFKGEAHAACSEDFYRGCVKEELQGKQSEKMDDSPLPESFEEMMKAYLAGRRDTMPGTSATDEKGEPLYDSDDEDPNEKQPEEEEHYLDKVLQGTVEGYEDEEEADIERKLMCMGVGSEMEALMAALNDDEKEAFAALAEQVYQEEQGLGASCFKKK</sequence>
<dbReference type="SUPFAM" id="SSF144232">
    <property type="entry name" value="HIT/MYND zinc finger-like"/>
    <property type="match status" value="1"/>
</dbReference>
<evidence type="ECO:0000256" key="1">
    <source>
        <dbReference type="PROSITE-ProRule" id="PRU00453"/>
    </source>
</evidence>
<dbReference type="PANTHER" id="PTHR15555:SF0">
    <property type="entry name" value="ZINC FINGER HIT DOMAIN-CONTAINING PROTEIN 2"/>
    <property type="match status" value="1"/>
</dbReference>
<feature type="non-terminal residue" evidence="4">
    <location>
        <position position="1"/>
    </location>
</feature>